<dbReference type="Pfam" id="PF13954">
    <property type="entry name" value="PapC_N"/>
    <property type="match status" value="1"/>
</dbReference>
<evidence type="ECO:0000256" key="4">
    <source>
        <dbReference type="ARBA" id="ARBA00022452"/>
    </source>
</evidence>
<dbReference type="PANTHER" id="PTHR30451:SF21">
    <property type="entry name" value="FIMBRIAL USHER DOMAIN-CONTAINING PROTEIN YDET-RELATED"/>
    <property type="match status" value="1"/>
</dbReference>
<comment type="caution">
    <text evidence="14">The sequence shown here is derived from an EMBL/GenBank/DDBJ whole genome shotgun (WGS) entry which is preliminary data.</text>
</comment>
<dbReference type="InterPro" id="IPR043142">
    <property type="entry name" value="PapC-like_C_sf"/>
</dbReference>
<keyword evidence="5" id="KW-1029">Fimbrium biogenesis</keyword>
<name>A0ABS0S2W9_PECPM</name>
<dbReference type="PANTHER" id="PTHR30451">
    <property type="entry name" value="OUTER MEMBRANE USHER PROTEIN"/>
    <property type="match status" value="1"/>
</dbReference>
<dbReference type="SUPFAM" id="SSF141729">
    <property type="entry name" value="FimD N-terminal domain-like"/>
    <property type="match status" value="1"/>
</dbReference>
<keyword evidence="11" id="KW-1133">Transmembrane helix</keyword>
<dbReference type="InterPro" id="IPR000015">
    <property type="entry name" value="Fimb_usher"/>
</dbReference>
<feature type="region of interest" description="Disordered" evidence="10">
    <location>
        <begin position="646"/>
        <end position="665"/>
    </location>
</feature>
<evidence type="ECO:0000259" key="13">
    <source>
        <dbReference type="Pfam" id="PF13954"/>
    </source>
</evidence>
<dbReference type="InterPro" id="IPR025949">
    <property type="entry name" value="PapC-like_C"/>
</dbReference>
<reference evidence="15" key="1">
    <citation type="submission" date="2023-07" db="EMBL/GenBank/DDBJ databases">
        <title>Identification of Pectobacterium versatile causing blackleg of potato from New York State with a whole genome sequencing approach.</title>
        <authorList>
            <person name="Ma X."/>
            <person name="Swingle B."/>
        </authorList>
    </citation>
    <scope>NUCLEOTIDE SEQUENCE [LARGE SCALE GENOMIC DNA]</scope>
    <source>
        <strain evidence="15">NY1588A</strain>
    </source>
</reference>
<dbReference type="InterPro" id="IPR042186">
    <property type="entry name" value="FimD_plug_dom"/>
</dbReference>
<evidence type="ECO:0000256" key="6">
    <source>
        <dbReference type="ARBA" id="ARBA00022692"/>
    </source>
</evidence>
<keyword evidence="9" id="KW-0998">Cell outer membrane</keyword>
<evidence type="ECO:0000313" key="15">
    <source>
        <dbReference type="Proteomes" id="UP001194579"/>
    </source>
</evidence>
<gene>
    <name evidence="14" type="ORF">F6Q06_17290</name>
</gene>
<dbReference type="Gene3D" id="2.60.40.3110">
    <property type="match status" value="1"/>
</dbReference>
<proteinExistence type="inferred from homology"/>
<keyword evidence="8 11" id="KW-0472">Membrane</keyword>
<evidence type="ECO:0000256" key="2">
    <source>
        <dbReference type="ARBA" id="ARBA00008064"/>
    </source>
</evidence>
<feature type="transmembrane region" description="Helical" evidence="11">
    <location>
        <begin position="47"/>
        <end position="65"/>
    </location>
</feature>
<evidence type="ECO:0000256" key="7">
    <source>
        <dbReference type="ARBA" id="ARBA00022729"/>
    </source>
</evidence>
<feature type="domain" description="PapC N-terminal" evidence="13">
    <location>
        <begin position="71"/>
        <end position="222"/>
    </location>
</feature>
<dbReference type="Proteomes" id="UP001194579">
    <property type="component" value="Unassembled WGS sequence"/>
</dbReference>
<keyword evidence="15" id="KW-1185">Reference proteome</keyword>
<evidence type="ECO:0000256" key="8">
    <source>
        <dbReference type="ARBA" id="ARBA00023136"/>
    </source>
</evidence>
<evidence type="ECO:0000256" key="5">
    <source>
        <dbReference type="ARBA" id="ARBA00022558"/>
    </source>
</evidence>
<organism evidence="14 15">
    <name type="scientific">Pectobacterium parmentieri</name>
    <dbReference type="NCBI Taxonomy" id="1905730"/>
    <lineage>
        <taxon>Bacteria</taxon>
        <taxon>Pseudomonadati</taxon>
        <taxon>Pseudomonadota</taxon>
        <taxon>Gammaproteobacteria</taxon>
        <taxon>Enterobacterales</taxon>
        <taxon>Pectobacteriaceae</taxon>
        <taxon>Pectobacterium</taxon>
    </lineage>
</organism>
<dbReference type="Gene3D" id="2.60.40.2610">
    <property type="entry name" value="Outer membrane usher protein FimD, plug domain"/>
    <property type="match status" value="1"/>
</dbReference>
<feature type="domain" description="PapC-like C-terminal" evidence="12">
    <location>
        <begin position="821"/>
        <end position="880"/>
    </location>
</feature>
<accession>A0ABS0S2W9</accession>
<evidence type="ECO:0000256" key="10">
    <source>
        <dbReference type="SAM" id="MobiDB-lite"/>
    </source>
</evidence>
<evidence type="ECO:0000259" key="12">
    <source>
        <dbReference type="Pfam" id="PF13953"/>
    </source>
</evidence>
<feature type="transmembrane region" description="Helical" evidence="11">
    <location>
        <begin position="6"/>
        <end position="26"/>
    </location>
</feature>
<comment type="subcellular location">
    <subcellularLocation>
        <location evidence="1">Cell outer membrane</location>
        <topology evidence="1">Multi-pass membrane protein</topology>
    </subcellularLocation>
</comment>
<keyword evidence="6 11" id="KW-0812">Transmembrane</keyword>
<dbReference type="Pfam" id="PF13953">
    <property type="entry name" value="PapC_C"/>
    <property type="match status" value="1"/>
</dbReference>
<dbReference type="InterPro" id="IPR037224">
    <property type="entry name" value="PapC_N_sf"/>
</dbReference>
<comment type="similarity">
    <text evidence="2">Belongs to the fimbrial export usher family.</text>
</comment>
<evidence type="ECO:0000256" key="11">
    <source>
        <dbReference type="SAM" id="Phobius"/>
    </source>
</evidence>
<keyword evidence="4" id="KW-1134">Transmembrane beta strand</keyword>
<keyword evidence="7" id="KW-0732">Signal</keyword>
<dbReference type="InterPro" id="IPR025885">
    <property type="entry name" value="PapC_N"/>
</dbReference>
<dbReference type="Pfam" id="PF00577">
    <property type="entry name" value="Usher"/>
    <property type="match status" value="1"/>
</dbReference>
<evidence type="ECO:0000256" key="9">
    <source>
        <dbReference type="ARBA" id="ARBA00023237"/>
    </source>
</evidence>
<evidence type="ECO:0000256" key="3">
    <source>
        <dbReference type="ARBA" id="ARBA00022448"/>
    </source>
</evidence>
<dbReference type="EMBL" id="WABS01000039">
    <property type="protein sequence ID" value="MBI0556225.1"/>
    <property type="molecule type" value="Genomic_DNA"/>
</dbReference>
<evidence type="ECO:0000256" key="1">
    <source>
        <dbReference type="ARBA" id="ARBA00004571"/>
    </source>
</evidence>
<protein>
    <submittedName>
        <fullName evidence="14">Fimbrial biogenesis outer membrane usher protein</fullName>
    </submittedName>
</protein>
<evidence type="ECO:0000313" key="14">
    <source>
        <dbReference type="EMBL" id="MBI0556225.1"/>
    </source>
</evidence>
<sequence>MSRSPSLLAAVTTLVGALSMITVVKIRVREAFSKNAGIQTMKAYARTVFRITYLAAALFCCRSAIAEELWFPPEMIAEAGEAVDLSAFEKGGQQPGRYKVAVFINKASLGVRDVLFLSADTAEQRMGVLDDSGLLACLTRDDLLEAGVHADVLGDAGVEDGTKPCLSIGSRIPQATTTFDFPKMRLDITVPQRYLQKLPRNWVTSERWDDGISAGLVNYTFSGKSSRGRFGNSRSEYLRLNSGFNLGAWRLRDERTMNVWSGPSDHHHQWRHERTWIERGIRSWQSRLLAGDTATDDNIFDSVSIRGARLITDDTMYPDSQRGYAPLIRGTALTNAQITIRQNSYVVYQINVAPGEFVIDDIDPMYSSGDLQVTVAEADGAIRAFTVPYATLPTLLREGRINYTLSTGWLRGDDYRHSQQPAIAQGTLSWGLPFGMTAYGGIQYAKRYQSAALGAGVNMGNWGALSTDMTHASSTLSDGSLHHGHSLRLLYNRAFNELGTTFQLMGYRYSTQGFYTLEESHRTKLYGWNGEQERDITGRLIPRPVNNGYDLRNSRRERMEMSISQRVGTHSALYLTGSRQTYWHNKGANRSLQAGFSSVLGAVNYNLSYGEDHMPVQRHTDRRVSLSLSLPLVNLFSSETPPMFASFTTSQNSRGESSQQAGLSGSALEQNNMHWNLSQGHSQHNGDSSSLRLAYQGAYGNVSTGYSQGQDFRQTSYDLSGSAVLHRDGITLGQPLGNTNVLIAAPGATGIPLEGSSGVKTDWRGYAVQPWANEFRENRIALDVAHLDEKTEIEAPVARVIPTKGAIVRADFTAKIGLRALMTLAKNDKPLPFGTIVSTEESSGIVGDGGHVYLSEIPHSGTLTATWGPDETQKCRASWHIDDAMSSAPLIRINAICQ</sequence>
<keyword evidence="3" id="KW-0813">Transport</keyword>
<dbReference type="Gene3D" id="3.10.20.410">
    <property type="match status" value="1"/>
</dbReference>
<dbReference type="Gene3D" id="2.60.40.2070">
    <property type="match status" value="1"/>
</dbReference>